<dbReference type="Pfam" id="PF11867">
    <property type="entry name" value="T1RH-like_C"/>
    <property type="match status" value="1"/>
</dbReference>
<feature type="domain" description="Type I restriction enzyme HindI endonuclease subunit-like C-terminal" evidence="1">
    <location>
        <begin position="6"/>
        <end position="133"/>
    </location>
</feature>
<comment type="caution">
    <text evidence="2">The sequence shown here is derived from an EMBL/GenBank/DDBJ whole genome shotgun (WGS) entry which is preliminary data.</text>
</comment>
<sequence>MVAANPTRADFMEKLQKLIERYNAGSINVETFFQQLMEFTEDLQEEDKRAMREELSEEELALFDIITKPAPEMTDKEIAQVKAMCRELLETLTEEKLVLDWRKKAKAKGDVRRTWEIVFDRGLPESFDEKVYEEKCEAAFQHILMSYHGGGHSVYSSARA</sequence>
<gene>
    <name evidence="2" type="ORF">GCM10009038_03120</name>
</gene>
<organism evidence="2 3">
    <name type="scientific">Salinicola rhizosphaerae</name>
    <dbReference type="NCBI Taxonomy" id="1443141"/>
    <lineage>
        <taxon>Bacteria</taxon>
        <taxon>Pseudomonadati</taxon>
        <taxon>Pseudomonadota</taxon>
        <taxon>Gammaproteobacteria</taxon>
        <taxon>Oceanospirillales</taxon>
        <taxon>Halomonadaceae</taxon>
        <taxon>Salinicola</taxon>
    </lineage>
</organism>
<dbReference type="EMBL" id="BMZI01000001">
    <property type="protein sequence ID" value="GHB08968.1"/>
    <property type="molecule type" value="Genomic_DNA"/>
</dbReference>
<dbReference type="Proteomes" id="UP000646745">
    <property type="component" value="Unassembled WGS sequence"/>
</dbReference>
<protein>
    <recommendedName>
        <fullName evidence="1">Type I restriction enzyme HindI endonuclease subunit-like C-terminal domain-containing protein</fullName>
    </recommendedName>
</protein>
<accession>A0ABQ3DP69</accession>
<reference evidence="3" key="1">
    <citation type="journal article" date="2019" name="Int. J. Syst. Evol. Microbiol.">
        <title>The Global Catalogue of Microorganisms (GCM) 10K type strain sequencing project: providing services to taxonomists for standard genome sequencing and annotation.</title>
        <authorList>
            <consortium name="The Broad Institute Genomics Platform"/>
            <consortium name="The Broad Institute Genome Sequencing Center for Infectious Disease"/>
            <person name="Wu L."/>
            <person name="Ma J."/>
        </authorList>
    </citation>
    <scope>NUCLEOTIDE SEQUENCE [LARGE SCALE GENOMIC DNA]</scope>
    <source>
        <strain evidence="3">KCTC 32998</strain>
    </source>
</reference>
<name>A0ABQ3DP69_9GAMM</name>
<evidence type="ECO:0000259" key="1">
    <source>
        <dbReference type="Pfam" id="PF11867"/>
    </source>
</evidence>
<proteinExistence type="predicted"/>
<dbReference type="InterPro" id="IPR021810">
    <property type="entry name" value="T1RH-like_C"/>
</dbReference>
<keyword evidence="3" id="KW-1185">Reference proteome</keyword>
<evidence type="ECO:0000313" key="3">
    <source>
        <dbReference type="Proteomes" id="UP000646745"/>
    </source>
</evidence>
<evidence type="ECO:0000313" key="2">
    <source>
        <dbReference type="EMBL" id="GHB08968.1"/>
    </source>
</evidence>